<evidence type="ECO:0000313" key="3">
    <source>
        <dbReference type="Proteomes" id="UP000799753"/>
    </source>
</evidence>
<gene>
    <name evidence="2" type="ORF">P280DRAFT_465357</name>
</gene>
<dbReference type="EMBL" id="MU006777">
    <property type="protein sequence ID" value="KAF2645540.1"/>
    <property type="molecule type" value="Genomic_DNA"/>
</dbReference>
<name>A0A6A6SDC0_9PLEO</name>
<dbReference type="AlphaFoldDB" id="A0A6A6SDC0"/>
<sequence length="257" mass="28701">MRDASAWVPTLNCLRGQKRQTRNEHALSTNPRPRSKKKKILQNKWRTGKTIQTCENEETVILECLQVCRNNISTLEAIVTPESCPSSTGYQSATDGTSTNSYDLDYSVFDWKGWGDESRTSPFEGCRRQSLQTDEIAPEVPLDAGSWLACTATAAMSPRAAVFEPGAMHVLQVDNERPQELDKLSISGLLSSKRMQLISSRRFSDDAIGHLFLRLACSERPGLVRKLENRRWNSSSAPEVRQAQEAAAMALRKGRSV</sequence>
<keyword evidence="3" id="KW-1185">Reference proteome</keyword>
<reference evidence="2" key="1">
    <citation type="journal article" date="2020" name="Stud. Mycol.">
        <title>101 Dothideomycetes genomes: a test case for predicting lifestyles and emergence of pathogens.</title>
        <authorList>
            <person name="Haridas S."/>
            <person name="Albert R."/>
            <person name="Binder M."/>
            <person name="Bloem J."/>
            <person name="Labutti K."/>
            <person name="Salamov A."/>
            <person name="Andreopoulos B."/>
            <person name="Baker S."/>
            <person name="Barry K."/>
            <person name="Bills G."/>
            <person name="Bluhm B."/>
            <person name="Cannon C."/>
            <person name="Castanera R."/>
            <person name="Culley D."/>
            <person name="Daum C."/>
            <person name="Ezra D."/>
            <person name="Gonzalez J."/>
            <person name="Henrissat B."/>
            <person name="Kuo A."/>
            <person name="Liang C."/>
            <person name="Lipzen A."/>
            <person name="Lutzoni F."/>
            <person name="Magnuson J."/>
            <person name="Mondo S."/>
            <person name="Nolan M."/>
            <person name="Ohm R."/>
            <person name="Pangilinan J."/>
            <person name="Park H.-J."/>
            <person name="Ramirez L."/>
            <person name="Alfaro M."/>
            <person name="Sun H."/>
            <person name="Tritt A."/>
            <person name="Yoshinaga Y."/>
            <person name="Zwiers L.-H."/>
            <person name="Turgeon B."/>
            <person name="Goodwin S."/>
            <person name="Spatafora J."/>
            <person name="Crous P."/>
            <person name="Grigoriev I."/>
        </authorList>
    </citation>
    <scope>NUCLEOTIDE SEQUENCE</scope>
    <source>
        <strain evidence="2">CBS 473.64</strain>
    </source>
</reference>
<feature type="region of interest" description="Disordered" evidence="1">
    <location>
        <begin position="19"/>
        <end position="39"/>
    </location>
</feature>
<proteinExistence type="predicted"/>
<organism evidence="2 3">
    <name type="scientific">Massarina eburnea CBS 473.64</name>
    <dbReference type="NCBI Taxonomy" id="1395130"/>
    <lineage>
        <taxon>Eukaryota</taxon>
        <taxon>Fungi</taxon>
        <taxon>Dikarya</taxon>
        <taxon>Ascomycota</taxon>
        <taxon>Pezizomycotina</taxon>
        <taxon>Dothideomycetes</taxon>
        <taxon>Pleosporomycetidae</taxon>
        <taxon>Pleosporales</taxon>
        <taxon>Massarineae</taxon>
        <taxon>Massarinaceae</taxon>
        <taxon>Massarina</taxon>
    </lineage>
</organism>
<accession>A0A6A6SDC0</accession>
<protein>
    <submittedName>
        <fullName evidence="2">Uncharacterized protein</fullName>
    </submittedName>
</protein>
<dbReference type="Proteomes" id="UP000799753">
    <property type="component" value="Unassembled WGS sequence"/>
</dbReference>
<evidence type="ECO:0000313" key="2">
    <source>
        <dbReference type="EMBL" id="KAF2645540.1"/>
    </source>
</evidence>
<dbReference type="OrthoDB" id="3904016at2759"/>
<evidence type="ECO:0000256" key="1">
    <source>
        <dbReference type="SAM" id="MobiDB-lite"/>
    </source>
</evidence>